<accession>A0A3N0Y0S2</accession>
<dbReference type="EMBL" id="RJVU01056427">
    <property type="protein sequence ID" value="ROK54672.1"/>
    <property type="molecule type" value="Genomic_DNA"/>
</dbReference>
<reference evidence="2 3" key="1">
    <citation type="submission" date="2018-10" db="EMBL/GenBank/DDBJ databases">
        <title>Genome assembly for a Yunnan-Guizhou Plateau 3E fish, Anabarilius grahami (Regan), and its evolutionary and genetic applications.</title>
        <authorList>
            <person name="Jiang W."/>
        </authorList>
    </citation>
    <scope>NUCLEOTIDE SEQUENCE [LARGE SCALE GENOMIC DNA]</scope>
    <source>
        <strain evidence="2">AG-KIZ</strain>
        <tissue evidence="2">Muscle</tissue>
    </source>
</reference>
<dbReference type="PANTHER" id="PTHR46601:SF1">
    <property type="entry name" value="ADF-H DOMAIN-CONTAINING PROTEIN"/>
    <property type="match status" value="1"/>
</dbReference>
<sequence length="731" mass="81248">MDHRDVEQPSAAPVLEDPAALPPASDPFIRSQPVDLLASSWLLPPSDPQPIGFTEPLISSSPPWSVIAPYGPSATLRPSSPMAASGSFLLPYGCIGLLLLPYGCIGLLPPFSIVFILSLTGIDPVLGYSGSTYDARRRDITWVSSASTVTQLPQQPSICTFGSWAPTSWLLPPSSPPRTVDSVELWVCAIGRPPPVPSGSHRPAFTISLSGRPTFTIPFPHPATIASPHPRPPPSLLPMPSFHYGARLCLAEGGHDVIFILLAKGLLAELRKALWTRSEVHENLEFIVEKLHGLKLLERAELESLAEETCCNPTFKPCMYAECKNCKLQDLKIQSGYDGQTQVSYVQWTTETVLREKKSGDSKEKLPVNITVKREMESSLEDLIETFHKQLKKFKRHLFNIKTQFNYYRELKKNMKSNECLIHIDFSENYSCKFHKEIQAVHCASSHQQATLHTGVLYIGGEEDHLCFTTISPCKEKGPPAIWAHLSPVLNHLKETCPTVSIIHFFSDGSCSQYRQKGNFYMLTTELYNQGFTAGTWNFFEASHGKGAPDGVGGLLKRTADRLVSQGEDNSTAKHLFNALVNTNTAVKIFYIEEATVEKAIQQMPQRLPAVPCTMRIHQVITQAPGKLTYRDVSYLCSTRQILQCQCYQAQAFDFKVNSAVRALHQEQPDLEVQWDRDDIVGQWCVIRYDDEVYPGTIVEVSETHVHVKCMQSGTQSLLLANARGCALVSI</sequence>
<gene>
    <name evidence="2" type="ORF">DPX16_21311</name>
</gene>
<feature type="region of interest" description="Disordered" evidence="1">
    <location>
        <begin position="1"/>
        <end position="25"/>
    </location>
</feature>
<dbReference type="AlphaFoldDB" id="A0A3N0Y0S2"/>
<evidence type="ECO:0000313" key="2">
    <source>
        <dbReference type="EMBL" id="ROK54672.1"/>
    </source>
</evidence>
<dbReference type="Proteomes" id="UP000281406">
    <property type="component" value="Unassembled WGS sequence"/>
</dbReference>
<dbReference type="PANTHER" id="PTHR46601">
    <property type="entry name" value="ULP_PROTEASE DOMAIN-CONTAINING PROTEIN"/>
    <property type="match status" value="1"/>
</dbReference>
<name>A0A3N0Y0S2_ANAGA</name>
<keyword evidence="3" id="KW-1185">Reference proteome</keyword>
<protein>
    <submittedName>
        <fullName evidence="2">Uncharacterized protein</fullName>
    </submittedName>
</protein>
<evidence type="ECO:0000313" key="3">
    <source>
        <dbReference type="Proteomes" id="UP000281406"/>
    </source>
</evidence>
<comment type="caution">
    <text evidence="2">The sequence shown here is derived from an EMBL/GenBank/DDBJ whole genome shotgun (WGS) entry which is preliminary data.</text>
</comment>
<dbReference type="OrthoDB" id="8945351at2759"/>
<organism evidence="2 3">
    <name type="scientific">Anabarilius grahami</name>
    <name type="common">Kanglang fish</name>
    <name type="synonym">Barilius grahami</name>
    <dbReference type="NCBI Taxonomy" id="495550"/>
    <lineage>
        <taxon>Eukaryota</taxon>
        <taxon>Metazoa</taxon>
        <taxon>Chordata</taxon>
        <taxon>Craniata</taxon>
        <taxon>Vertebrata</taxon>
        <taxon>Euteleostomi</taxon>
        <taxon>Actinopterygii</taxon>
        <taxon>Neopterygii</taxon>
        <taxon>Teleostei</taxon>
        <taxon>Ostariophysi</taxon>
        <taxon>Cypriniformes</taxon>
        <taxon>Xenocyprididae</taxon>
        <taxon>Xenocypridinae</taxon>
        <taxon>Xenocypridinae incertae sedis</taxon>
        <taxon>Anabarilius</taxon>
    </lineage>
</organism>
<evidence type="ECO:0000256" key="1">
    <source>
        <dbReference type="SAM" id="MobiDB-lite"/>
    </source>
</evidence>
<proteinExistence type="predicted"/>